<accession>N1PPU6</accession>
<dbReference type="AlphaFoldDB" id="N1PPU6"/>
<reference evidence="1 2" key="2">
    <citation type="journal article" date="2012" name="PLoS Pathog.">
        <title>Diverse lifestyles and strategies of plant pathogenesis encoded in the genomes of eighteen Dothideomycetes fungi.</title>
        <authorList>
            <person name="Ohm R.A."/>
            <person name="Feau N."/>
            <person name="Henrissat B."/>
            <person name="Schoch C.L."/>
            <person name="Horwitz B.A."/>
            <person name="Barry K.W."/>
            <person name="Condon B.J."/>
            <person name="Copeland A.C."/>
            <person name="Dhillon B."/>
            <person name="Glaser F."/>
            <person name="Hesse C.N."/>
            <person name="Kosti I."/>
            <person name="LaButti K."/>
            <person name="Lindquist E.A."/>
            <person name="Lucas S."/>
            <person name="Salamov A.A."/>
            <person name="Bradshaw R.E."/>
            <person name="Ciuffetti L."/>
            <person name="Hamelin R.C."/>
            <person name="Kema G.H.J."/>
            <person name="Lawrence C."/>
            <person name="Scott J.A."/>
            <person name="Spatafora J.W."/>
            <person name="Turgeon B.G."/>
            <person name="de Wit P.J.G.M."/>
            <person name="Zhong S."/>
            <person name="Goodwin S.B."/>
            <person name="Grigoriev I.V."/>
        </authorList>
    </citation>
    <scope>NUCLEOTIDE SEQUENCE [LARGE SCALE GENOMIC DNA]</scope>
    <source>
        <strain evidence="2">NZE10 / CBS 128990</strain>
    </source>
</reference>
<gene>
    <name evidence="1" type="ORF">DOTSEDRAFT_72029</name>
</gene>
<evidence type="ECO:0000313" key="2">
    <source>
        <dbReference type="Proteomes" id="UP000016933"/>
    </source>
</evidence>
<keyword evidence="2" id="KW-1185">Reference proteome</keyword>
<dbReference type="HOGENOM" id="CLU_1669358_0_0_1"/>
<organism evidence="1 2">
    <name type="scientific">Dothistroma septosporum (strain NZE10 / CBS 128990)</name>
    <name type="common">Red band needle blight fungus</name>
    <name type="synonym">Mycosphaerella pini</name>
    <dbReference type="NCBI Taxonomy" id="675120"/>
    <lineage>
        <taxon>Eukaryota</taxon>
        <taxon>Fungi</taxon>
        <taxon>Dikarya</taxon>
        <taxon>Ascomycota</taxon>
        <taxon>Pezizomycotina</taxon>
        <taxon>Dothideomycetes</taxon>
        <taxon>Dothideomycetidae</taxon>
        <taxon>Mycosphaerellales</taxon>
        <taxon>Mycosphaerellaceae</taxon>
        <taxon>Dothistroma</taxon>
    </lineage>
</organism>
<reference evidence="2" key="1">
    <citation type="journal article" date="2012" name="PLoS Genet.">
        <title>The genomes of the fungal plant pathogens Cladosporium fulvum and Dothistroma septosporum reveal adaptation to different hosts and lifestyles but also signatures of common ancestry.</title>
        <authorList>
            <person name="de Wit P.J.G.M."/>
            <person name="van der Burgt A."/>
            <person name="Oekmen B."/>
            <person name="Stergiopoulos I."/>
            <person name="Abd-Elsalam K.A."/>
            <person name="Aerts A.L."/>
            <person name="Bahkali A.H."/>
            <person name="Beenen H.G."/>
            <person name="Chettri P."/>
            <person name="Cox M.P."/>
            <person name="Datema E."/>
            <person name="de Vries R.P."/>
            <person name="Dhillon B."/>
            <person name="Ganley A.R."/>
            <person name="Griffiths S.A."/>
            <person name="Guo Y."/>
            <person name="Hamelin R.C."/>
            <person name="Henrissat B."/>
            <person name="Kabir M.S."/>
            <person name="Jashni M.K."/>
            <person name="Kema G."/>
            <person name="Klaubauf S."/>
            <person name="Lapidus A."/>
            <person name="Levasseur A."/>
            <person name="Lindquist E."/>
            <person name="Mehrabi R."/>
            <person name="Ohm R.A."/>
            <person name="Owen T.J."/>
            <person name="Salamov A."/>
            <person name="Schwelm A."/>
            <person name="Schijlen E."/>
            <person name="Sun H."/>
            <person name="van den Burg H.A."/>
            <person name="van Ham R.C.H.J."/>
            <person name="Zhang S."/>
            <person name="Goodwin S.B."/>
            <person name="Grigoriev I.V."/>
            <person name="Collemare J."/>
            <person name="Bradshaw R.E."/>
        </authorList>
    </citation>
    <scope>NUCLEOTIDE SEQUENCE [LARGE SCALE GENOMIC DNA]</scope>
    <source>
        <strain evidence="2">NZE10 / CBS 128990</strain>
    </source>
</reference>
<name>N1PPU6_DOTSN</name>
<proteinExistence type="predicted"/>
<sequence>MLMSCRCVAEIEDAVLGKAEVHSTLCCRLFVSALSAPFAIQSHYTMKHASRRVPRSGCGSVPGNVWHRHDEKMCKTRALRSRNREGGSLRAACCCSPKATPPAKSHHTISTPVHRWIDRGGTSDHVGLAALVDSMSSRMRIEQPALRRAKKMRCQTLA</sequence>
<evidence type="ECO:0000313" key="1">
    <source>
        <dbReference type="EMBL" id="EME44400.1"/>
    </source>
</evidence>
<dbReference type="Proteomes" id="UP000016933">
    <property type="component" value="Unassembled WGS sequence"/>
</dbReference>
<dbReference type="EMBL" id="KB446539">
    <property type="protein sequence ID" value="EME44400.1"/>
    <property type="molecule type" value="Genomic_DNA"/>
</dbReference>
<protein>
    <submittedName>
        <fullName evidence="1">Uncharacterized protein</fullName>
    </submittedName>
</protein>